<dbReference type="GeneID" id="8616095"/>
<dbReference type="AlphaFoldDB" id="Q55G95"/>
<dbReference type="EMBL" id="AAFI02000003">
    <property type="protein sequence ID" value="EAL73625.1"/>
    <property type="molecule type" value="Genomic_DNA"/>
</dbReference>
<comment type="caution">
    <text evidence="3">The sequence shown here is derived from an EMBL/GenBank/DDBJ whole genome shotgun (WGS) entry which is preliminary data.</text>
</comment>
<dbReference type="PANTHER" id="PTHR35846:SF1">
    <property type="entry name" value="PLASMODIUM RESA N-TERMINAL DOMAIN-CONTAINING PROTEIN"/>
    <property type="match status" value="1"/>
</dbReference>
<name>Q55G95_DICDI</name>
<evidence type="ECO:0000256" key="1">
    <source>
        <dbReference type="SAM" id="Coils"/>
    </source>
</evidence>
<dbReference type="VEuPathDB" id="AmoebaDB:DDB_G0268344"/>
<organism evidence="3 4">
    <name type="scientific">Dictyostelium discoideum</name>
    <name type="common">Social amoeba</name>
    <dbReference type="NCBI Taxonomy" id="44689"/>
    <lineage>
        <taxon>Eukaryota</taxon>
        <taxon>Amoebozoa</taxon>
        <taxon>Evosea</taxon>
        <taxon>Eumycetozoa</taxon>
        <taxon>Dictyostelia</taxon>
        <taxon>Dictyosteliales</taxon>
        <taxon>Dictyosteliaceae</taxon>
        <taxon>Dictyostelium</taxon>
    </lineage>
</organism>
<sequence>MERMINYFSPSKGTKKLQNAVNDPNIDQGLPSHILLVKVIDQGNNRTGNKIRRKLYRFMKDTNNVGGRIWYPRDHAETSQIYWGFFGQDIITQAWAVNLILDFERSTKISIPGNWRFTVVLSKPVVDSDVIGNLLNKFNFEENEFAKLKEDFSELSNAYEQLKKEVKENEQLKKQVIENEQLKKEVKENEQPKKEVIENEKPKKEVIENEQLKKEVIENEQPKKEVKQNEQLKKEVKENEQPKKQVKENEKPKKEVIENEQLKKEVKQNEQPKKQVKENEQLKKEVKENEKPNNFSFSVKKE</sequence>
<dbReference type="HOGENOM" id="CLU_922638_0_0_1"/>
<dbReference type="SMR" id="Q55G95"/>
<evidence type="ECO:0000313" key="4">
    <source>
        <dbReference type="Proteomes" id="UP000002195"/>
    </source>
</evidence>
<dbReference type="PANTHER" id="PTHR35846">
    <property type="entry name" value="PROTEIN CBG05131"/>
    <property type="match status" value="1"/>
</dbReference>
<feature type="compositionally biased region" description="Basic and acidic residues" evidence="2">
    <location>
        <begin position="208"/>
        <end position="291"/>
    </location>
</feature>
<reference evidence="3 4" key="1">
    <citation type="journal article" date="2005" name="Nature">
        <title>The genome of the social amoeba Dictyostelium discoideum.</title>
        <authorList>
            <consortium name="The Dictyostelium discoideum Sequencing Consortium"/>
            <person name="Eichinger L."/>
            <person name="Pachebat J.A."/>
            <person name="Glockner G."/>
            <person name="Rajandream M.A."/>
            <person name="Sucgang R."/>
            <person name="Berriman M."/>
            <person name="Song J."/>
            <person name="Olsen R."/>
            <person name="Szafranski K."/>
            <person name="Xu Q."/>
            <person name="Tunggal B."/>
            <person name="Kummerfeld S."/>
            <person name="Madera M."/>
            <person name="Konfortov B.A."/>
            <person name="Rivero F."/>
            <person name="Bankier A.T."/>
            <person name="Lehmann R."/>
            <person name="Hamlin N."/>
            <person name="Davies R."/>
            <person name="Gaudet P."/>
            <person name="Fey P."/>
            <person name="Pilcher K."/>
            <person name="Chen G."/>
            <person name="Saunders D."/>
            <person name="Sodergren E."/>
            <person name="Davis P."/>
            <person name="Kerhornou A."/>
            <person name="Nie X."/>
            <person name="Hall N."/>
            <person name="Anjard C."/>
            <person name="Hemphill L."/>
            <person name="Bason N."/>
            <person name="Farbrother P."/>
            <person name="Desany B."/>
            <person name="Just E."/>
            <person name="Morio T."/>
            <person name="Rost R."/>
            <person name="Churcher C."/>
            <person name="Cooper J."/>
            <person name="Haydock S."/>
            <person name="van Driessche N."/>
            <person name="Cronin A."/>
            <person name="Goodhead I."/>
            <person name="Muzny D."/>
            <person name="Mourier T."/>
            <person name="Pain A."/>
            <person name="Lu M."/>
            <person name="Harper D."/>
            <person name="Lindsay R."/>
            <person name="Hauser H."/>
            <person name="James K."/>
            <person name="Quiles M."/>
            <person name="Madan Babu M."/>
            <person name="Saito T."/>
            <person name="Buchrieser C."/>
            <person name="Wardroper A."/>
            <person name="Felder M."/>
            <person name="Thangavelu M."/>
            <person name="Johnson D."/>
            <person name="Knights A."/>
            <person name="Loulseged H."/>
            <person name="Mungall K."/>
            <person name="Oliver K."/>
            <person name="Price C."/>
            <person name="Quail M.A."/>
            <person name="Urushihara H."/>
            <person name="Hernandez J."/>
            <person name="Rabbinowitsch E."/>
            <person name="Steffen D."/>
            <person name="Sanders M."/>
            <person name="Ma J."/>
            <person name="Kohara Y."/>
            <person name="Sharp S."/>
            <person name="Simmonds M."/>
            <person name="Spiegler S."/>
            <person name="Tivey A."/>
            <person name="Sugano S."/>
            <person name="White B."/>
            <person name="Walker D."/>
            <person name="Woodward J."/>
            <person name="Winckler T."/>
            <person name="Tanaka Y."/>
            <person name="Shaulsky G."/>
            <person name="Schleicher M."/>
            <person name="Weinstock G."/>
            <person name="Rosenthal A."/>
            <person name="Cox E.C."/>
            <person name="Chisholm R.L."/>
            <person name="Gibbs R."/>
            <person name="Loomis W.F."/>
            <person name="Platzer M."/>
            <person name="Kay R.R."/>
            <person name="Williams J."/>
            <person name="Dear P.H."/>
            <person name="Noegel A.A."/>
            <person name="Barrell B."/>
            <person name="Kuspa A."/>
        </authorList>
    </citation>
    <scope>NUCLEOTIDE SEQUENCE [LARGE SCALE GENOMIC DNA]</scope>
    <source>
        <strain evidence="3 4">AX4</strain>
    </source>
</reference>
<accession>Q55G95</accession>
<dbReference type="dictyBase" id="DDB_G0268344"/>
<dbReference type="Proteomes" id="UP000002195">
    <property type="component" value="Unassembled WGS sequence"/>
</dbReference>
<dbReference type="RefSeq" id="XP_647289.1">
    <property type="nucleotide sequence ID" value="XM_642197.1"/>
</dbReference>
<protein>
    <submittedName>
        <fullName evidence="3">Uncharacterized protein</fullName>
    </submittedName>
</protein>
<feature type="region of interest" description="Disordered" evidence="2">
    <location>
        <begin position="208"/>
        <end position="302"/>
    </location>
</feature>
<keyword evidence="4" id="KW-1185">Reference proteome</keyword>
<dbReference type="InParanoid" id="Q55G95"/>
<keyword evidence="1" id="KW-0175">Coiled coil</keyword>
<evidence type="ECO:0000313" key="3">
    <source>
        <dbReference type="EMBL" id="EAL73625.1"/>
    </source>
</evidence>
<dbReference type="PaxDb" id="44689-DDB0202143"/>
<evidence type="ECO:0000256" key="2">
    <source>
        <dbReference type="SAM" id="MobiDB-lite"/>
    </source>
</evidence>
<proteinExistence type="predicted"/>
<dbReference type="KEGG" id="ddi:DDB_G0268344"/>
<gene>
    <name evidence="3" type="ORF">DDB_G0268344</name>
</gene>
<feature type="coiled-coil region" evidence="1">
    <location>
        <begin position="131"/>
        <end position="189"/>
    </location>
</feature>